<protein>
    <recommendedName>
        <fullName evidence="2">Stage 0 sporulation protein A homolog</fullName>
    </recommendedName>
</protein>
<dbReference type="Gene3D" id="3.40.50.2300">
    <property type="match status" value="1"/>
</dbReference>
<keyword evidence="16" id="KW-1185">Reference proteome</keyword>
<dbReference type="HOGENOM" id="CLU_000445_30_4_9"/>
<feature type="DNA-binding region" description="OmpR/PhoB-type" evidence="12">
    <location>
        <begin position="130"/>
        <end position="228"/>
    </location>
</feature>
<dbReference type="SMART" id="SM00862">
    <property type="entry name" value="Trans_reg_C"/>
    <property type="match status" value="1"/>
</dbReference>
<dbReference type="FunFam" id="1.10.10.10:FF:000018">
    <property type="entry name" value="DNA-binding response regulator ResD"/>
    <property type="match status" value="1"/>
</dbReference>
<evidence type="ECO:0000313" key="15">
    <source>
        <dbReference type="EMBL" id="AEF94290.1"/>
    </source>
</evidence>
<keyword evidence="6" id="KW-0805">Transcription regulation</keyword>
<evidence type="ECO:0000256" key="9">
    <source>
        <dbReference type="ARBA" id="ARBA00023163"/>
    </source>
</evidence>
<comment type="subcellular location">
    <subcellularLocation>
        <location evidence="1">Cytoplasm</location>
    </subcellularLocation>
</comment>
<dbReference type="Pfam" id="PF00486">
    <property type="entry name" value="Trans_reg_C"/>
    <property type="match status" value="1"/>
</dbReference>
<keyword evidence="8" id="KW-0010">Activator</keyword>
<dbReference type="STRING" id="868595.Desca_1434"/>
<evidence type="ECO:0000256" key="11">
    <source>
        <dbReference type="PROSITE-ProRule" id="PRU00169"/>
    </source>
</evidence>
<evidence type="ECO:0000256" key="3">
    <source>
        <dbReference type="ARBA" id="ARBA00022490"/>
    </source>
</evidence>
<evidence type="ECO:0000256" key="1">
    <source>
        <dbReference type="ARBA" id="ARBA00004496"/>
    </source>
</evidence>
<organism evidence="15 16">
    <name type="scientific">Desulfotomaculum nigrificans (strain DSM 14880 / VKM B-2319 / CO-1-SRB)</name>
    <name type="common">Desulfotomaculum carboxydivorans</name>
    <dbReference type="NCBI Taxonomy" id="868595"/>
    <lineage>
        <taxon>Bacteria</taxon>
        <taxon>Bacillati</taxon>
        <taxon>Bacillota</taxon>
        <taxon>Clostridia</taxon>
        <taxon>Eubacteriales</taxon>
        <taxon>Desulfotomaculaceae</taxon>
        <taxon>Desulfotomaculum</taxon>
    </lineage>
</organism>
<dbReference type="GO" id="GO:0000156">
    <property type="term" value="F:phosphorelay response regulator activity"/>
    <property type="evidence" value="ECO:0007669"/>
    <property type="project" value="TreeGrafter"/>
</dbReference>
<evidence type="ECO:0000256" key="4">
    <source>
        <dbReference type="ARBA" id="ARBA00022553"/>
    </source>
</evidence>
<dbReference type="PANTHER" id="PTHR48111">
    <property type="entry name" value="REGULATOR OF RPOS"/>
    <property type="match status" value="1"/>
</dbReference>
<dbReference type="InterPro" id="IPR036388">
    <property type="entry name" value="WH-like_DNA-bd_sf"/>
</dbReference>
<dbReference type="SUPFAM" id="SSF52172">
    <property type="entry name" value="CheY-like"/>
    <property type="match status" value="1"/>
</dbReference>
<dbReference type="GO" id="GO:0000976">
    <property type="term" value="F:transcription cis-regulatory region binding"/>
    <property type="evidence" value="ECO:0007669"/>
    <property type="project" value="TreeGrafter"/>
</dbReference>
<evidence type="ECO:0000256" key="7">
    <source>
        <dbReference type="ARBA" id="ARBA00023125"/>
    </source>
</evidence>
<dbReference type="Gene3D" id="6.10.250.690">
    <property type="match status" value="1"/>
</dbReference>
<keyword evidence="3" id="KW-0963">Cytoplasm</keyword>
<evidence type="ECO:0000256" key="2">
    <source>
        <dbReference type="ARBA" id="ARBA00018672"/>
    </source>
</evidence>
<dbReference type="PROSITE" id="PS51755">
    <property type="entry name" value="OMPR_PHOB"/>
    <property type="match status" value="1"/>
</dbReference>
<dbReference type="InterPro" id="IPR011006">
    <property type="entry name" value="CheY-like_superfamily"/>
</dbReference>
<keyword evidence="9" id="KW-0804">Transcription</keyword>
<gene>
    <name evidence="15" type="ordered locus">Desca_1434</name>
</gene>
<sequence length="230" mass="26015">MPKILIIDDEAKIRDLVKVYLVKEGFEVQELSDGNEAVNLIKAEHYDLVLLDLMLPGVDGLTICKEIRKFSQVPVIILTARGDEIDRVIGLEVGADDYIVKPFSPREMVARVKAVLRRMAPGTVNLPQPERLLTFPDLEINPESRVVVVKGQEISLTPREFDLLLFLASFPGRAFSREQLLTNVWGYDYFGDLRTVDTHINRLRDKLSVNGARQPIATVWGVGYKFEVPK</sequence>
<dbReference type="KEGG" id="dca:Desca_1434"/>
<dbReference type="GO" id="GO:0005829">
    <property type="term" value="C:cytosol"/>
    <property type="evidence" value="ECO:0007669"/>
    <property type="project" value="TreeGrafter"/>
</dbReference>
<accession>F6B5X1</accession>
<reference evidence="15 16" key="1">
    <citation type="submission" date="2011-05" db="EMBL/GenBank/DDBJ databases">
        <title>Complete sequence of Desulfotomaculum carboxydivorans CO-1-SRB.</title>
        <authorList>
            <consortium name="US DOE Joint Genome Institute"/>
            <person name="Lucas S."/>
            <person name="Han J."/>
            <person name="Lapidus A."/>
            <person name="Cheng J.-F."/>
            <person name="Goodwin L."/>
            <person name="Pitluck S."/>
            <person name="Peters L."/>
            <person name="Mikhailova N."/>
            <person name="Lu M."/>
            <person name="Han C."/>
            <person name="Tapia R."/>
            <person name="Land M."/>
            <person name="Hauser L."/>
            <person name="Kyrpides N."/>
            <person name="Ivanova N."/>
            <person name="Pagani I."/>
            <person name="Stams A."/>
            <person name="Plugge C."/>
            <person name="Muyzer G."/>
            <person name="Kuever J."/>
            <person name="Parshina S."/>
            <person name="Ivanova A."/>
            <person name="Nazina T."/>
            <person name="Woyke T."/>
        </authorList>
    </citation>
    <scope>NUCLEOTIDE SEQUENCE [LARGE SCALE GENOMIC DNA]</scope>
    <source>
        <strain evidence="16">DSM 14880 / VKM B-2319 / CO-1-SRB</strain>
    </source>
</reference>
<dbReference type="FunFam" id="3.40.50.2300:FF:000001">
    <property type="entry name" value="DNA-binding response regulator PhoB"/>
    <property type="match status" value="1"/>
</dbReference>
<dbReference type="RefSeq" id="WP_003545715.1">
    <property type="nucleotide sequence ID" value="NC_015565.1"/>
</dbReference>
<dbReference type="PANTHER" id="PTHR48111:SF44">
    <property type="entry name" value="TRANSCRIPTIONAL REGULATORY PROTEIN RESD"/>
    <property type="match status" value="1"/>
</dbReference>
<name>F6B5X1_DESCC</name>
<evidence type="ECO:0000256" key="5">
    <source>
        <dbReference type="ARBA" id="ARBA00023012"/>
    </source>
</evidence>
<dbReference type="eggNOG" id="COG0745">
    <property type="taxonomic scope" value="Bacteria"/>
</dbReference>
<dbReference type="SUPFAM" id="SSF46894">
    <property type="entry name" value="C-terminal effector domain of the bipartite response regulators"/>
    <property type="match status" value="1"/>
</dbReference>
<dbReference type="Gene3D" id="1.10.10.10">
    <property type="entry name" value="Winged helix-like DNA-binding domain superfamily/Winged helix DNA-binding domain"/>
    <property type="match status" value="1"/>
</dbReference>
<feature type="domain" description="Response regulatory" evidence="13">
    <location>
        <begin position="3"/>
        <end position="116"/>
    </location>
</feature>
<dbReference type="AlphaFoldDB" id="F6B5X1"/>
<dbReference type="Pfam" id="PF00072">
    <property type="entry name" value="Response_reg"/>
    <property type="match status" value="1"/>
</dbReference>
<evidence type="ECO:0000256" key="10">
    <source>
        <dbReference type="ARBA" id="ARBA00024867"/>
    </source>
</evidence>
<dbReference type="Proteomes" id="UP000009226">
    <property type="component" value="Chromosome"/>
</dbReference>
<feature type="domain" description="OmpR/PhoB-type" evidence="14">
    <location>
        <begin position="130"/>
        <end position="228"/>
    </location>
</feature>
<keyword evidence="7 12" id="KW-0238">DNA-binding</keyword>
<keyword evidence="4 11" id="KW-0597">Phosphoprotein</keyword>
<evidence type="ECO:0000256" key="12">
    <source>
        <dbReference type="PROSITE-ProRule" id="PRU01091"/>
    </source>
</evidence>
<evidence type="ECO:0000256" key="8">
    <source>
        <dbReference type="ARBA" id="ARBA00023159"/>
    </source>
</evidence>
<dbReference type="EMBL" id="CP002736">
    <property type="protein sequence ID" value="AEF94290.1"/>
    <property type="molecule type" value="Genomic_DNA"/>
</dbReference>
<proteinExistence type="predicted"/>
<dbReference type="GO" id="GO:0006355">
    <property type="term" value="P:regulation of DNA-templated transcription"/>
    <property type="evidence" value="ECO:0007669"/>
    <property type="project" value="InterPro"/>
</dbReference>
<evidence type="ECO:0000259" key="13">
    <source>
        <dbReference type="PROSITE" id="PS50110"/>
    </source>
</evidence>
<comment type="function">
    <text evidence="10">May play the central regulatory role in sporulation. It may be an element of the effector pathway responsible for the activation of sporulation genes in response to nutritional stress. Spo0A may act in concert with spo0H (a sigma factor) to control the expression of some genes that are critical to the sporulation process.</text>
</comment>
<evidence type="ECO:0000256" key="6">
    <source>
        <dbReference type="ARBA" id="ARBA00023015"/>
    </source>
</evidence>
<dbReference type="PROSITE" id="PS50110">
    <property type="entry name" value="RESPONSE_REGULATORY"/>
    <property type="match status" value="1"/>
</dbReference>
<dbReference type="InterPro" id="IPR016032">
    <property type="entry name" value="Sig_transdc_resp-reg_C-effctor"/>
</dbReference>
<dbReference type="InterPro" id="IPR039420">
    <property type="entry name" value="WalR-like"/>
</dbReference>
<feature type="modified residue" description="4-aspartylphosphate" evidence="11">
    <location>
        <position position="52"/>
    </location>
</feature>
<dbReference type="InterPro" id="IPR001789">
    <property type="entry name" value="Sig_transdc_resp-reg_receiver"/>
</dbReference>
<dbReference type="SMART" id="SM00448">
    <property type="entry name" value="REC"/>
    <property type="match status" value="1"/>
</dbReference>
<dbReference type="InterPro" id="IPR001867">
    <property type="entry name" value="OmpR/PhoB-type_DNA-bd"/>
</dbReference>
<dbReference type="CDD" id="cd00383">
    <property type="entry name" value="trans_reg_C"/>
    <property type="match status" value="1"/>
</dbReference>
<evidence type="ECO:0000313" key="16">
    <source>
        <dbReference type="Proteomes" id="UP000009226"/>
    </source>
</evidence>
<keyword evidence="5" id="KW-0902">Two-component regulatory system</keyword>
<dbReference type="GO" id="GO:0032993">
    <property type="term" value="C:protein-DNA complex"/>
    <property type="evidence" value="ECO:0007669"/>
    <property type="project" value="TreeGrafter"/>
</dbReference>
<evidence type="ECO:0000259" key="14">
    <source>
        <dbReference type="PROSITE" id="PS51755"/>
    </source>
</evidence>